<gene>
    <name evidence="14" type="ORF">A3D04_01795</name>
</gene>
<dbReference type="Proteomes" id="UP000177369">
    <property type="component" value="Unassembled WGS sequence"/>
</dbReference>
<comment type="caution">
    <text evidence="14">The sequence shown here is derived from an EMBL/GenBank/DDBJ whole genome shotgun (WGS) entry which is preliminary data.</text>
</comment>
<dbReference type="Gene3D" id="3.40.50.300">
    <property type="entry name" value="P-loop containing nucleotide triphosphate hydrolases"/>
    <property type="match status" value="1"/>
</dbReference>
<reference evidence="14 15" key="1">
    <citation type="journal article" date="2016" name="Nat. Commun.">
        <title>Thousands of microbial genomes shed light on interconnected biogeochemical processes in an aquifer system.</title>
        <authorList>
            <person name="Anantharaman K."/>
            <person name="Brown C.T."/>
            <person name="Hug L.A."/>
            <person name="Sharon I."/>
            <person name="Castelle C.J."/>
            <person name="Probst A.J."/>
            <person name="Thomas B.C."/>
            <person name="Singh A."/>
            <person name="Wilkins M.J."/>
            <person name="Karaoz U."/>
            <person name="Brodie E.L."/>
            <person name="Williams K.H."/>
            <person name="Hubbard S.S."/>
            <person name="Banfield J.F."/>
        </authorList>
    </citation>
    <scope>NUCLEOTIDE SEQUENCE [LARGE SCALE GENOMIC DNA]</scope>
</reference>
<dbReference type="CDD" id="cd00984">
    <property type="entry name" value="DnaB_C"/>
    <property type="match status" value="1"/>
</dbReference>
<dbReference type="SUPFAM" id="SSF52540">
    <property type="entry name" value="P-loop containing nucleoside triphosphate hydrolases"/>
    <property type="match status" value="1"/>
</dbReference>
<feature type="domain" description="SF4 helicase" evidence="13">
    <location>
        <begin position="180"/>
        <end position="439"/>
    </location>
</feature>
<evidence type="ECO:0000259" key="13">
    <source>
        <dbReference type="PROSITE" id="PS51199"/>
    </source>
</evidence>
<proteinExistence type="inferred from homology"/>
<protein>
    <recommendedName>
        <fullName evidence="11 12">Replicative DNA helicase</fullName>
        <ecNumber evidence="11 12">5.6.2.3</ecNumber>
    </recommendedName>
</protein>
<name>A0A1F5G7Q5_9BACT</name>
<keyword evidence="4 12" id="KW-0547">Nucleotide-binding</keyword>
<evidence type="ECO:0000256" key="9">
    <source>
        <dbReference type="ARBA" id="ARBA00023235"/>
    </source>
</evidence>
<keyword evidence="7 12" id="KW-0067">ATP-binding</keyword>
<dbReference type="SUPFAM" id="SSF48024">
    <property type="entry name" value="N-terminal domain of DnaB helicase"/>
    <property type="match status" value="1"/>
</dbReference>
<dbReference type="Pfam" id="PF03796">
    <property type="entry name" value="DnaB_C"/>
    <property type="match status" value="1"/>
</dbReference>
<comment type="similarity">
    <text evidence="1 12">Belongs to the helicase family. DnaB subfamily.</text>
</comment>
<dbReference type="Gene3D" id="1.10.860.10">
    <property type="entry name" value="DNAb Helicase, Chain A"/>
    <property type="match status" value="1"/>
</dbReference>
<dbReference type="InterPro" id="IPR016136">
    <property type="entry name" value="DNA_helicase_N/primase_C"/>
</dbReference>
<keyword evidence="5 12" id="KW-0378">Hydrolase</keyword>
<keyword evidence="6 12" id="KW-0347">Helicase</keyword>
<dbReference type="FunFam" id="1.10.860.10:FF:000001">
    <property type="entry name" value="Replicative DNA helicase"/>
    <property type="match status" value="1"/>
</dbReference>
<evidence type="ECO:0000256" key="1">
    <source>
        <dbReference type="ARBA" id="ARBA00008428"/>
    </source>
</evidence>
<evidence type="ECO:0000256" key="11">
    <source>
        <dbReference type="NCBIfam" id="TIGR00665"/>
    </source>
</evidence>
<dbReference type="Pfam" id="PF00772">
    <property type="entry name" value="DnaB"/>
    <property type="match status" value="1"/>
</dbReference>
<dbReference type="InterPro" id="IPR036185">
    <property type="entry name" value="DNA_heli_DnaB-like_N_sf"/>
</dbReference>
<keyword evidence="2 12" id="KW-0639">Primosome</keyword>
<evidence type="ECO:0000256" key="6">
    <source>
        <dbReference type="ARBA" id="ARBA00022806"/>
    </source>
</evidence>
<organism evidence="14 15">
    <name type="scientific">Candidatus Curtissbacteria bacterium RIFCSPHIGHO2_02_FULL_40_16b</name>
    <dbReference type="NCBI Taxonomy" id="1797714"/>
    <lineage>
        <taxon>Bacteria</taxon>
        <taxon>Candidatus Curtissiibacteriota</taxon>
    </lineage>
</organism>
<keyword evidence="9" id="KW-0413">Isomerase</keyword>
<dbReference type="GO" id="GO:0016887">
    <property type="term" value="F:ATP hydrolysis activity"/>
    <property type="evidence" value="ECO:0007669"/>
    <property type="project" value="RHEA"/>
</dbReference>
<dbReference type="InterPro" id="IPR007693">
    <property type="entry name" value="DNA_helicase_DnaB-like_N"/>
</dbReference>
<dbReference type="AlphaFoldDB" id="A0A1F5G7Q5"/>
<evidence type="ECO:0000256" key="2">
    <source>
        <dbReference type="ARBA" id="ARBA00022515"/>
    </source>
</evidence>
<dbReference type="EC" id="5.6.2.3" evidence="11 12"/>
<dbReference type="GO" id="GO:0006269">
    <property type="term" value="P:DNA replication, synthesis of primer"/>
    <property type="evidence" value="ECO:0007669"/>
    <property type="project" value="UniProtKB-UniRule"/>
</dbReference>
<sequence length="450" mass="50096">MAKTNIGGKITPQDLDAEKSIIGAILLDSDVIATIAQTLKPDYFYKEAHSDIVKAMFQLFEKREPIDLITLTAQLRKNNKLEQVGGAGYISEIASGVPTAAHVTQYAQIIRDHWVKRQLIATSSKLSQSAHDETFDVRELLDEAEQSVFALSQEQLHQNFMPLKDVLAESFDRLDELHKKKGGLRGVSTGFEDLDRKLAGMQDSNLLIIASRPGQGKTSISLNIAAHVAVREGLPVGIFSLEMSKEELVDRLLVSQAEVDAWRLKTGNLDDNDFDRLQEAMGVLADAPLFIDDTPASNLMEIRTKARRLQVESGLKLLIIDYLQLIHGRNLENRVQEVSEISQSLKNLARELKIPIIAASQLSRAVEQRGTRKPQLADLRESGAIEQDADVVMFLWKPDPENVGEVKLDIQKHRNGPTGEIDMIFKPERVKFYGAERQRTKSTEAASASA</sequence>
<evidence type="ECO:0000256" key="5">
    <source>
        <dbReference type="ARBA" id="ARBA00022801"/>
    </source>
</evidence>
<dbReference type="PROSITE" id="PS51199">
    <property type="entry name" value="SF4_HELICASE"/>
    <property type="match status" value="1"/>
</dbReference>
<dbReference type="GO" id="GO:0005829">
    <property type="term" value="C:cytosol"/>
    <property type="evidence" value="ECO:0007669"/>
    <property type="project" value="TreeGrafter"/>
</dbReference>
<evidence type="ECO:0000256" key="7">
    <source>
        <dbReference type="ARBA" id="ARBA00022840"/>
    </source>
</evidence>
<evidence type="ECO:0000256" key="3">
    <source>
        <dbReference type="ARBA" id="ARBA00022705"/>
    </source>
</evidence>
<evidence type="ECO:0000313" key="14">
    <source>
        <dbReference type="EMBL" id="OGD87896.1"/>
    </source>
</evidence>
<dbReference type="GO" id="GO:1990077">
    <property type="term" value="C:primosome complex"/>
    <property type="evidence" value="ECO:0007669"/>
    <property type="project" value="UniProtKB-UniRule"/>
</dbReference>
<dbReference type="NCBIfam" id="TIGR00665">
    <property type="entry name" value="DnaB"/>
    <property type="match status" value="1"/>
</dbReference>
<dbReference type="GO" id="GO:0043139">
    <property type="term" value="F:5'-3' DNA helicase activity"/>
    <property type="evidence" value="ECO:0007669"/>
    <property type="project" value="UniProtKB-EC"/>
</dbReference>
<dbReference type="GO" id="GO:0005524">
    <property type="term" value="F:ATP binding"/>
    <property type="evidence" value="ECO:0007669"/>
    <property type="project" value="UniProtKB-UniRule"/>
</dbReference>
<comment type="function">
    <text evidence="12">The main replicative DNA helicase, it participates in initiation and elongation during chromosome replication. Travels ahead of the DNA replisome, separating dsDNA into templates for DNA synthesis. A processive ATP-dependent 5'-3' DNA helicase it has DNA-dependent ATPase activity.</text>
</comment>
<evidence type="ECO:0000256" key="4">
    <source>
        <dbReference type="ARBA" id="ARBA00022741"/>
    </source>
</evidence>
<dbReference type="PANTHER" id="PTHR30153:SF2">
    <property type="entry name" value="REPLICATIVE DNA HELICASE"/>
    <property type="match status" value="1"/>
</dbReference>
<evidence type="ECO:0000256" key="10">
    <source>
        <dbReference type="ARBA" id="ARBA00048954"/>
    </source>
</evidence>
<keyword evidence="3 12" id="KW-0235">DNA replication</keyword>
<dbReference type="EMBL" id="MFBD01000042">
    <property type="protein sequence ID" value="OGD87896.1"/>
    <property type="molecule type" value="Genomic_DNA"/>
</dbReference>
<dbReference type="PANTHER" id="PTHR30153">
    <property type="entry name" value="REPLICATIVE DNA HELICASE DNAB"/>
    <property type="match status" value="1"/>
</dbReference>
<dbReference type="InterPro" id="IPR007694">
    <property type="entry name" value="DNA_helicase_DnaB-like_C"/>
</dbReference>
<evidence type="ECO:0000313" key="15">
    <source>
        <dbReference type="Proteomes" id="UP000177369"/>
    </source>
</evidence>
<dbReference type="STRING" id="1797714.A3D04_01795"/>
<accession>A0A1F5G7Q5</accession>
<dbReference type="InterPro" id="IPR007692">
    <property type="entry name" value="DNA_helicase_DnaB"/>
</dbReference>
<comment type="catalytic activity">
    <reaction evidence="10 12">
        <text>ATP + H2O = ADP + phosphate + H(+)</text>
        <dbReference type="Rhea" id="RHEA:13065"/>
        <dbReference type="ChEBI" id="CHEBI:15377"/>
        <dbReference type="ChEBI" id="CHEBI:15378"/>
        <dbReference type="ChEBI" id="CHEBI:30616"/>
        <dbReference type="ChEBI" id="CHEBI:43474"/>
        <dbReference type="ChEBI" id="CHEBI:456216"/>
        <dbReference type="EC" id="5.6.2.3"/>
    </reaction>
</comment>
<evidence type="ECO:0000256" key="12">
    <source>
        <dbReference type="RuleBase" id="RU362085"/>
    </source>
</evidence>
<keyword evidence="8 12" id="KW-0238">DNA-binding</keyword>
<dbReference type="InterPro" id="IPR027417">
    <property type="entry name" value="P-loop_NTPase"/>
</dbReference>
<evidence type="ECO:0000256" key="8">
    <source>
        <dbReference type="ARBA" id="ARBA00023125"/>
    </source>
</evidence>
<dbReference type="GO" id="GO:0003677">
    <property type="term" value="F:DNA binding"/>
    <property type="evidence" value="ECO:0007669"/>
    <property type="project" value="UniProtKB-UniRule"/>
</dbReference>